<keyword evidence="7" id="KW-1185">Reference proteome</keyword>
<dbReference type="OrthoDB" id="9792527at2"/>
<feature type="domain" description="HTH hxlR-type" evidence="5">
    <location>
        <begin position="45"/>
        <end position="134"/>
    </location>
</feature>
<reference evidence="6 7" key="1">
    <citation type="submission" date="2017-09" db="EMBL/GenBank/DDBJ databases">
        <authorList>
            <person name="Ehlers B."/>
            <person name="Leendertz F.H."/>
        </authorList>
    </citation>
    <scope>NUCLEOTIDE SEQUENCE [LARGE SCALE GENOMIC DNA]</scope>
    <source>
        <strain evidence="6 7">CGMCC 4.6857</strain>
    </source>
</reference>
<dbReference type="Gene3D" id="1.10.10.10">
    <property type="entry name" value="Winged helix-like DNA-binding domain superfamily/Winged helix DNA-binding domain"/>
    <property type="match status" value="1"/>
</dbReference>
<proteinExistence type="predicted"/>
<dbReference type="SUPFAM" id="SSF46785">
    <property type="entry name" value="Winged helix' DNA-binding domain"/>
    <property type="match status" value="1"/>
</dbReference>
<keyword evidence="1" id="KW-0805">Transcription regulation</keyword>
<sequence length="181" mass="20363">MILERRAIFQPRQHRSRFGWKIKPCDARGVTDVRRDPATLPGRPCSVAAALELVGDRWALLAVREISFGNGRFNQIARNTGAPRDRLAARLKDLAEAGIVEKDDGYRLTEAGRDLFPVIWSLLAWGDRWAVTEPPVRVEHRHDHEFRPATVCETCGERPAPGDLTRSMLSPGWTMTGPETQ</sequence>
<evidence type="ECO:0000256" key="4">
    <source>
        <dbReference type="SAM" id="MobiDB-lite"/>
    </source>
</evidence>
<dbReference type="GO" id="GO:0003677">
    <property type="term" value="F:DNA binding"/>
    <property type="evidence" value="ECO:0007669"/>
    <property type="project" value="UniProtKB-KW"/>
</dbReference>
<dbReference type="InterPro" id="IPR036388">
    <property type="entry name" value="WH-like_DNA-bd_sf"/>
</dbReference>
<evidence type="ECO:0000256" key="1">
    <source>
        <dbReference type="ARBA" id="ARBA00023015"/>
    </source>
</evidence>
<accession>A0A285JH97</accession>
<dbReference type="PANTHER" id="PTHR33204">
    <property type="entry name" value="TRANSCRIPTIONAL REGULATOR, MARR FAMILY"/>
    <property type="match status" value="1"/>
</dbReference>
<organism evidence="6 7">
    <name type="scientific">Paractinoplanes atraurantiacus</name>
    <dbReference type="NCBI Taxonomy" id="1036182"/>
    <lineage>
        <taxon>Bacteria</taxon>
        <taxon>Bacillati</taxon>
        <taxon>Actinomycetota</taxon>
        <taxon>Actinomycetes</taxon>
        <taxon>Micromonosporales</taxon>
        <taxon>Micromonosporaceae</taxon>
        <taxon>Paractinoplanes</taxon>
    </lineage>
</organism>
<dbReference type="AlphaFoldDB" id="A0A285JH97"/>
<evidence type="ECO:0000313" key="7">
    <source>
        <dbReference type="Proteomes" id="UP000219612"/>
    </source>
</evidence>
<dbReference type="PANTHER" id="PTHR33204:SF18">
    <property type="entry name" value="TRANSCRIPTIONAL REGULATORY PROTEIN"/>
    <property type="match status" value="1"/>
</dbReference>
<gene>
    <name evidence="6" type="ORF">SAMN05421748_120188</name>
</gene>
<dbReference type="InterPro" id="IPR036390">
    <property type="entry name" value="WH_DNA-bd_sf"/>
</dbReference>
<dbReference type="InterPro" id="IPR002577">
    <property type="entry name" value="HTH_HxlR"/>
</dbReference>
<evidence type="ECO:0000256" key="3">
    <source>
        <dbReference type="ARBA" id="ARBA00023163"/>
    </source>
</evidence>
<dbReference type="Pfam" id="PF01638">
    <property type="entry name" value="HxlR"/>
    <property type="match status" value="1"/>
</dbReference>
<evidence type="ECO:0000256" key="2">
    <source>
        <dbReference type="ARBA" id="ARBA00023125"/>
    </source>
</evidence>
<feature type="region of interest" description="Disordered" evidence="4">
    <location>
        <begin position="157"/>
        <end position="181"/>
    </location>
</feature>
<protein>
    <submittedName>
        <fullName evidence="6">DNA-binding transcriptional regulator, HxlR family</fullName>
    </submittedName>
</protein>
<dbReference type="Proteomes" id="UP000219612">
    <property type="component" value="Unassembled WGS sequence"/>
</dbReference>
<keyword evidence="2 6" id="KW-0238">DNA-binding</keyword>
<evidence type="ECO:0000259" key="5">
    <source>
        <dbReference type="PROSITE" id="PS51118"/>
    </source>
</evidence>
<evidence type="ECO:0000313" key="6">
    <source>
        <dbReference type="EMBL" id="SNY59670.1"/>
    </source>
</evidence>
<dbReference type="EMBL" id="OBDY01000020">
    <property type="protein sequence ID" value="SNY59670.1"/>
    <property type="molecule type" value="Genomic_DNA"/>
</dbReference>
<dbReference type="PROSITE" id="PS51118">
    <property type="entry name" value="HTH_HXLR"/>
    <property type="match status" value="1"/>
</dbReference>
<name>A0A285JH97_9ACTN</name>
<keyword evidence="3" id="KW-0804">Transcription</keyword>